<name>A0ABY8RAI0_PARBF</name>
<keyword evidence="3" id="KW-1185">Reference proteome</keyword>
<feature type="transmembrane region" description="Helical" evidence="1">
    <location>
        <begin position="85"/>
        <end position="105"/>
    </location>
</feature>
<evidence type="ECO:0000313" key="2">
    <source>
        <dbReference type="EMBL" id="WGX77856.1"/>
    </source>
</evidence>
<keyword evidence="1" id="KW-0812">Transmembrane</keyword>
<organism evidence="2 3">
    <name type="scientific">Paraclostridium bifermentans</name>
    <name type="common">Clostridium bifermentans</name>
    <dbReference type="NCBI Taxonomy" id="1490"/>
    <lineage>
        <taxon>Bacteria</taxon>
        <taxon>Bacillati</taxon>
        <taxon>Bacillota</taxon>
        <taxon>Clostridia</taxon>
        <taxon>Peptostreptococcales</taxon>
        <taxon>Peptostreptococcaceae</taxon>
        <taxon>Paraclostridium</taxon>
    </lineage>
</organism>
<gene>
    <name evidence="2" type="ORF">QJS64_21960</name>
</gene>
<sequence length="108" mass="11891">MSMNIGILCMFCAIAGIGTFISYLFKNGVVAMSISILFVMFKDIFAHLLNLLTNNDIFIKYSLSNMRSIVLDLTSTPENVIKCSIVFLVIGLITIVGSTLLFSKIDVD</sequence>
<geneLocation type="plasmid" evidence="2 3">
    <name>unnamed7</name>
</geneLocation>
<keyword evidence="2" id="KW-0614">Plasmid</keyword>
<evidence type="ECO:0008006" key="4">
    <source>
        <dbReference type="Google" id="ProtNLM"/>
    </source>
</evidence>
<evidence type="ECO:0000313" key="3">
    <source>
        <dbReference type="Proteomes" id="UP001239169"/>
    </source>
</evidence>
<feature type="transmembrane region" description="Helical" evidence="1">
    <location>
        <begin position="7"/>
        <end position="25"/>
    </location>
</feature>
<protein>
    <recommendedName>
        <fullName evidence="4">ABC transporter permease</fullName>
    </recommendedName>
</protein>
<accession>A0ABY8RAI0</accession>
<reference evidence="2 3" key="1">
    <citation type="submission" date="2023-04" db="EMBL/GenBank/DDBJ databases">
        <title>Bacteria Genome Submission.</title>
        <authorList>
            <person name="Isaac P."/>
        </authorList>
    </citation>
    <scope>NUCLEOTIDE SEQUENCE [LARGE SCALE GENOMIC DNA]</scope>
    <source>
        <strain evidence="2 3">SampleS7P1</strain>
        <plasmid evidence="2 3">unnamed7</plasmid>
    </source>
</reference>
<dbReference type="EMBL" id="CP124692">
    <property type="protein sequence ID" value="WGX77856.1"/>
    <property type="molecule type" value="Genomic_DNA"/>
</dbReference>
<keyword evidence="1" id="KW-0472">Membrane</keyword>
<proteinExistence type="predicted"/>
<keyword evidence="1" id="KW-1133">Transmembrane helix</keyword>
<dbReference type="Proteomes" id="UP001239169">
    <property type="component" value="Plasmid unnamed7"/>
</dbReference>
<feature type="transmembrane region" description="Helical" evidence="1">
    <location>
        <begin position="31"/>
        <end position="52"/>
    </location>
</feature>
<evidence type="ECO:0000256" key="1">
    <source>
        <dbReference type="SAM" id="Phobius"/>
    </source>
</evidence>